<evidence type="ECO:0000313" key="3">
    <source>
        <dbReference type="EMBL" id="MDR6940702.1"/>
    </source>
</evidence>
<dbReference type="CDD" id="cd07814">
    <property type="entry name" value="SRPBCC_CalC_Aha1-like"/>
    <property type="match status" value="1"/>
</dbReference>
<evidence type="ECO:0000313" key="4">
    <source>
        <dbReference type="Proteomes" id="UP001247620"/>
    </source>
</evidence>
<comment type="similarity">
    <text evidence="1">Belongs to the AHA1 family.</text>
</comment>
<keyword evidence="4" id="KW-1185">Reference proteome</keyword>
<dbReference type="InterPro" id="IPR023393">
    <property type="entry name" value="START-like_dom_sf"/>
</dbReference>
<dbReference type="Proteomes" id="UP001247620">
    <property type="component" value="Unassembled WGS sequence"/>
</dbReference>
<reference evidence="3 4" key="1">
    <citation type="submission" date="2023-07" db="EMBL/GenBank/DDBJ databases">
        <title>Sorghum-associated microbial communities from plants grown in Nebraska, USA.</title>
        <authorList>
            <person name="Schachtman D."/>
        </authorList>
    </citation>
    <scope>NUCLEOTIDE SEQUENCE [LARGE SCALE GENOMIC DNA]</scope>
    <source>
        <strain evidence="3 4">3262</strain>
    </source>
</reference>
<organism evidence="3 4">
    <name type="scientific">Mucilaginibacter pocheonensis</name>
    <dbReference type="NCBI Taxonomy" id="398050"/>
    <lineage>
        <taxon>Bacteria</taxon>
        <taxon>Pseudomonadati</taxon>
        <taxon>Bacteroidota</taxon>
        <taxon>Sphingobacteriia</taxon>
        <taxon>Sphingobacteriales</taxon>
        <taxon>Sphingobacteriaceae</taxon>
        <taxon>Mucilaginibacter</taxon>
    </lineage>
</organism>
<evidence type="ECO:0000259" key="2">
    <source>
        <dbReference type="Pfam" id="PF08327"/>
    </source>
</evidence>
<dbReference type="Gene3D" id="3.30.530.20">
    <property type="match status" value="1"/>
</dbReference>
<dbReference type="EMBL" id="JAVDUU010000001">
    <property type="protein sequence ID" value="MDR6940702.1"/>
    <property type="molecule type" value="Genomic_DNA"/>
</dbReference>
<protein>
    <submittedName>
        <fullName evidence="3">Uncharacterized protein YndB with AHSA1/START domain</fullName>
    </submittedName>
</protein>
<comment type="caution">
    <text evidence="3">The sequence shown here is derived from an EMBL/GenBank/DDBJ whole genome shotgun (WGS) entry which is preliminary data.</text>
</comment>
<accession>A0ABU1T5N8</accession>
<dbReference type="RefSeq" id="WP_310091623.1">
    <property type="nucleotide sequence ID" value="NZ_JAVDUU010000001.1"/>
</dbReference>
<dbReference type="InterPro" id="IPR013538">
    <property type="entry name" value="ASHA1/2-like_C"/>
</dbReference>
<proteinExistence type="inferred from homology"/>
<dbReference type="Pfam" id="PF08327">
    <property type="entry name" value="AHSA1"/>
    <property type="match status" value="1"/>
</dbReference>
<gene>
    <name evidence="3" type="ORF">J2W55_000530</name>
</gene>
<name>A0ABU1T5N8_9SPHI</name>
<dbReference type="SUPFAM" id="SSF55961">
    <property type="entry name" value="Bet v1-like"/>
    <property type="match status" value="1"/>
</dbReference>
<evidence type="ECO:0000256" key="1">
    <source>
        <dbReference type="ARBA" id="ARBA00006817"/>
    </source>
</evidence>
<sequence>MTDSPSYKNKINKTIEINAAVSEVWDALTNPELIKLWMSDSEISAVSDWQVGAPIIFKGNLHWTNFENRGIIQQFEPEKVFHYNYLSSLSELPDIPKNYTSVCFVLTPMENKTTILLTLSNFPNEVIYKHVNFYWNVTLNILKKLCEEQS</sequence>
<feature type="domain" description="Activator of Hsp90 ATPase homologue 1/2-like C-terminal" evidence="2">
    <location>
        <begin position="19"/>
        <end position="146"/>
    </location>
</feature>